<keyword evidence="1" id="KW-0812">Transmembrane</keyword>
<keyword evidence="1" id="KW-1133">Transmembrane helix</keyword>
<accession>A0A2A2LK76</accession>
<keyword evidence="3" id="KW-1185">Reference proteome</keyword>
<sequence length="304" mass="34311">MGSEIKGVEKKVDIVELWRASESLPVQGRNKEDVALTRSSITERFQGERSDVWKNFGFITPKAQNIIIRKVINDWPYWKERYAMTLPFHFTAASTCISSVLIATRINSDMIGFNPKMGLIESCRTLPKSPWITSCYVSGITYVLLYTALVQPQIESELHPCASCVLGQNIAAAMIGGALLPAICTPYMCGFLMMQETKKFPEPRNLLEMVTMCWEGSKIARTRMALVLPLQVAVAAASTYTLLWGRDRFYKTMDADPELARELIHKSMNTVTFGEKIRNYLKKIPAISGEIHTAPEKEDVKNFR</sequence>
<protein>
    <submittedName>
        <fullName evidence="2">Uncharacterized protein</fullName>
    </submittedName>
</protein>
<feature type="transmembrane region" description="Helical" evidence="1">
    <location>
        <begin position="129"/>
        <end position="150"/>
    </location>
</feature>
<dbReference type="AlphaFoldDB" id="A0A2A2LK76"/>
<dbReference type="OrthoDB" id="6234762at2759"/>
<evidence type="ECO:0000313" key="3">
    <source>
        <dbReference type="Proteomes" id="UP000218231"/>
    </source>
</evidence>
<dbReference type="Proteomes" id="UP000218231">
    <property type="component" value="Unassembled WGS sequence"/>
</dbReference>
<organism evidence="2 3">
    <name type="scientific">Diploscapter pachys</name>
    <dbReference type="NCBI Taxonomy" id="2018661"/>
    <lineage>
        <taxon>Eukaryota</taxon>
        <taxon>Metazoa</taxon>
        <taxon>Ecdysozoa</taxon>
        <taxon>Nematoda</taxon>
        <taxon>Chromadorea</taxon>
        <taxon>Rhabditida</taxon>
        <taxon>Rhabditina</taxon>
        <taxon>Rhabditomorpha</taxon>
        <taxon>Rhabditoidea</taxon>
        <taxon>Rhabditidae</taxon>
        <taxon>Diploscapter</taxon>
    </lineage>
</organism>
<name>A0A2A2LK76_9BILA</name>
<feature type="transmembrane region" description="Helical" evidence="1">
    <location>
        <begin position="224"/>
        <end position="243"/>
    </location>
</feature>
<keyword evidence="1" id="KW-0472">Membrane</keyword>
<reference evidence="2 3" key="1">
    <citation type="journal article" date="2017" name="Curr. Biol.">
        <title>Genome architecture and evolution of a unichromosomal asexual nematode.</title>
        <authorList>
            <person name="Fradin H."/>
            <person name="Zegar C."/>
            <person name="Gutwein M."/>
            <person name="Lucas J."/>
            <person name="Kovtun M."/>
            <person name="Corcoran D."/>
            <person name="Baugh L.R."/>
            <person name="Kiontke K."/>
            <person name="Gunsalus K."/>
            <person name="Fitch D.H."/>
            <person name="Piano F."/>
        </authorList>
    </citation>
    <scope>NUCLEOTIDE SEQUENCE [LARGE SCALE GENOMIC DNA]</scope>
    <source>
        <strain evidence="2">PF1309</strain>
    </source>
</reference>
<comment type="caution">
    <text evidence="2">The sequence shown here is derived from an EMBL/GenBank/DDBJ whole genome shotgun (WGS) entry which is preliminary data.</text>
</comment>
<dbReference type="EMBL" id="LIAE01006649">
    <property type="protein sequence ID" value="PAV86653.1"/>
    <property type="molecule type" value="Genomic_DNA"/>
</dbReference>
<gene>
    <name evidence="2" type="ORF">WR25_11174</name>
</gene>
<dbReference type="Pfam" id="PF23408">
    <property type="entry name" value="TMEM126_like"/>
    <property type="match status" value="1"/>
</dbReference>
<dbReference type="InterPro" id="IPR057591">
    <property type="entry name" value="TMEM126-like"/>
</dbReference>
<proteinExistence type="predicted"/>
<evidence type="ECO:0000313" key="2">
    <source>
        <dbReference type="EMBL" id="PAV86653.1"/>
    </source>
</evidence>
<feature type="transmembrane region" description="Helical" evidence="1">
    <location>
        <begin position="170"/>
        <end position="194"/>
    </location>
</feature>
<evidence type="ECO:0000256" key="1">
    <source>
        <dbReference type="SAM" id="Phobius"/>
    </source>
</evidence>